<name>A0A653CIP9_CALMS</name>
<dbReference type="AlphaFoldDB" id="A0A653CIP9"/>
<sequence length="39" mass="4346">MNVEFCMENIELTDPPFTVCLCSPYVPEGESAVLIPKQT</sequence>
<keyword evidence="2" id="KW-1185">Reference proteome</keyword>
<evidence type="ECO:0000313" key="2">
    <source>
        <dbReference type="Proteomes" id="UP000410492"/>
    </source>
</evidence>
<gene>
    <name evidence="1" type="ORF">CALMAC_LOCUS9345</name>
</gene>
<organism evidence="1 2">
    <name type="scientific">Callosobruchus maculatus</name>
    <name type="common">Southern cowpea weevil</name>
    <name type="synonym">Pulse bruchid</name>
    <dbReference type="NCBI Taxonomy" id="64391"/>
    <lineage>
        <taxon>Eukaryota</taxon>
        <taxon>Metazoa</taxon>
        <taxon>Ecdysozoa</taxon>
        <taxon>Arthropoda</taxon>
        <taxon>Hexapoda</taxon>
        <taxon>Insecta</taxon>
        <taxon>Pterygota</taxon>
        <taxon>Neoptera</taxon>
        <taxon>Endopterygota</taxon>
        <taxon>Coleoptera</taxon>
        <taxon>Polyphaga</taxon>
        <taxon>Cucujiformia</taxon>
        <taxon>Chrysomeloidea</taxon>
        <taxon>Chrysomelidae</taxon>
        <taxon>Bruchinae</taxon>
        <taxon>Bruchini</taxon>
        <taxon>Callosobruchus</taxon>
    </lineage>
</organism>
<evidence type="ECO:0000313" key="1">
    <source>
        <dbReference type="EMBL" id="VEN47649.1"/>
    </source>
</evidence>
<dbReference type="Proteomes" id="UP000410492">
    <property type="component" value="Unassembled WGS sequence"/>
</dbReference>
<accession>A0A653CIP9</accession>
<protein>
    <submittedName>
        <fullName evidence="1">Uncharacterized protein</fullName>
    </submittedName>
</protein>
<dbReference type="EMBL" id="CAACVG010007923">
    <property type="protein sequence ID" value="VEN47649.1"/>
    <property type="molecule type" value="Genomic_DNA"/>
</dbReference>
<reference evidence="1 2" key="1">
    <citation type="submission" date="2019-01" db="EMBL/GenBank/DDBJ databases">
        <authorList>
            <person name="Sayadi A."/>
        </authorList>
    </citation>
    <scope>NUCLEOTIDE SEQUENCE [LARGE SCALE GENOMIC DNA]</scope>
</reference>
<proteinExistence type="predicted"/>